<proteinExistence type="predicted"/>
<gene>
    <name evidence="1" type="ORF">DPMN_126494</name>
</gene>
<organism evidence="1 2">
    <name type="scientific">Dreissena polymorpha</name>
    <name type="common">Zebra mussel</name>
    <name type="synonym">Mytilus polymorpha</name>
    <dbReference type="NCBI Taxonomy" id="45954"/>
    <lineage>
        <taxon>Eukaryota</taxon>
        <taxon>Metazoa</taxon>
        <taxon>Spiralia</taxon>
        <taxon>Lophotrochozoa</taxon>
        <taxon>Mollusca</taxon>
        <taxon>Bivalvia</taxon>
        <taxon>Autobranchia</taxon>
        <taxon>Heteroconchia</taxon>
        <taxon>Euheterodonta</taxon>
        <taxon>Imparidentia</taxon>
        <taxon>Neoheterodontei</taxon>
        <taxon>Myida</taxon>
        <taxon>Dreissenoidea</taxon>
        <taxon>Dreissenidae</taxon>
        <taxon>Dreissena</taxon>
    </lineage>
</organism>
<accession>A0A9D4GVU5</accession>
<reference evidence="1" key="2">
    <citation type="submission" date="2020-11" db="EMBL/GenBank/DDBJ databases">
        <authorList>
            <person name="McCartney M.A."/>
            <person name="Auch B."/>
            <person name="Kono T."/>
            <person name="Mallez S."/>
            <person name="Becker A."/>
            <person name="Gohl D.M."/>
            <person name="Silverstein K.A.T."/>
            <person name="Koren S."/>
            <person name="Bechman K.B."/>
            <person name="Herman A."/>
            <person name="Abrahante J.E."/>
            <person name="Garbe J."/>
        </authorList>
    </citation>
    <scope>NUCLEOTIDE SEQUENCE</scope>
    <source>
        <strain evidence="1">Duluth1</strain>
        <tissue evidence="1">Whole animal</tissue>
    </source>
</reference>
<reference evidence="1" key="1">
    <citation type="journal article" date="2019" name="bioRxiv">
        <title>The Genome of the Zebra Mussel, Dreissena polymorpha: A Resource for Invasive Species Research.</title>
        <authorList>
            <person name="McCartney M.A."/>
            <person name="Auch B."/>
            <person name="Kono T."/>
            <person name="Mallez S."/>
            <person name="Zhang Y."/>
            <person name="Obille A."/>
            <person name="Becker A."/>
            <person name="Abrahante J.E."/>
            <person name="Garbe J."/>
            <person name="Badalamenti J.P."/>
            <person name="Herman A."/>
            <person name="Mangelson H."/>
            <person name="Liachko I."/>
            <person name="Sullivan S."/>
            <person name="Sone E.D."/>
            <person name="Koren S."/>
            <person name="Silverstein K.A.T."/>
            <person name="Beckman K.B."/>
            <person name="Gohl D.M."/>
        </authorList>
    </citation>
    <scope>NUCLEOTIDE SEQUENCE</scope>
    <source>
        <strain evidence="1">Duluth1</strain>
        <tissue evidence="1">Whole animal</tissue>
    </source>
</reference>
<evidence type="ECO:0000313" key="1">
    <source>
        <dbReference type="EMBL" id="KAH3824656.1"/>
    </source>
</evidence>
<protein>
    <submittedName>
        <fullName evidence="1">Uncharacterized protein</fullName>
    </submittedName>
</protein>
<keyword evidence="2" id="KW-1185">Reference proteome</keyword>
<dbReference type="EMBL" id="JAIWYP010000005">
    <property type="protein sequence ID" value="KAH3824656.1"/>
    <property type="molecule type" value="Genomic_DNA"/>
</dbReference>
<sequence>MQNNYEKLLNCIKKRHNIESLKVRIQRGYRFGPPKPDEKRRFGCPVQETSYERQMSLSEQTFEIRAVSYKGR</sequence>
<comment type="caution">
    <text evidence="1">The sequence shown here is derived from an EMBL/GenBank/DDBJ whole genome shotgun (WGS) entry which is preliminary data.</text>
</comment>
<name>A0A9D4GVU5_DREPO</name>
<dbReference type="Proteomes" id="UP000828390">
    <property type="component" value="Unassembled WGS sequence"/>
</dbReference>
<dbReference type="AlphaFoldDB" id="A0A9D4GVU5"/>
<evidence type="ECO:0000313" key="2">
    <source>
        <dbReference type="Proteomes" id="UP000828390"/>
    </source>
</evidence>